<feature type="signal peptide" evidence="1">
    <location>
        <begin position="1"/>
        <end position="21"/>
    </location>
</feature>
<dbReference type="AlphaFoldDB" id="A0A167GBZ7"/>
<dbReference type="STRING" id="1300342.I596_349"/>
<keyword evidence="4" id="KW-1185">Reference proteome</keyword>
<dbReference type="KEGG" id="dko:I596_349"/>
<dbReference type="PATRIC" id="fig|1300342.3.peg.339"/>
<evidence type="ECO:0000313" key="4">
    <source>
        <dbReference type="Proteomes" id="UP000076830"/>
    </source>
</evidence>
<dbReference type="Gene3D" id="3.40.710.10">
    <property type="entry name" value="DD-peptidase/beta-lactamase superfamily"/>
    <property type="match status" value="1"/>
</dbReference>
<dbReference type="Pfam" id="PF00144">
    <property type="entry name" value="Beta-lactamase"/>
    <property type="match status" value="1"/>
</dbReference>
<dbReference type="OrthoDB" id="9799367at2"/>
<dbReference type="PANTHER" id="PTHR46825">
    <property type="entry name" value="D-ALANYL-D-ALANINE-CARBOXYPEPTIDASE/ENDOPEPTIDASE AMPH"/>
    <property type="match status" value="1"/>
</dbReference>
<evidence type="ECO:0000256" key="1">
    <source>
        <dbReference type="SAM" id="SignalP"/>
    </source>
</evidence>
<dbReference type="InterPro" id="IPR012338">
    <property type="entry name" value="Beta-lactam/transpept-like"/>
</dbReference>
<dbReference type="RefSeq" id="WP_067643230.1">
    <property type="nucleotide sequence ID" value="NZ_CP015249.1"/>
</dbReference>
<accession>A0A167GBZ7</accession>
<evidence type="ECO:0000313" key="3">
    <source>
        <dbReference type="EMBL" id="ANB16386.1"/>
    </source>
</evidence>
<name>A0A167GBZ7_9GAMM</name>
<proteinExistence type="predicted"/>
<dbReference type="EMBL" id="CP015249">
    <property type="protein sequence ID" value="ANB16386.1"/>
    <property type="molecule type" value="Genomic_DNA"/>
</dbReference>
<dbReference type="InterPro" id="IPR001466">
    <property type="entry name" value="Beta-lactam-related"/>
</dbReference>
<dbReference type="SUPFAM" id="SSF56601">
    <property type="entry name" value="beta-lactamase/transpeptidase-like"/>
    <property type="match status" value="1"/>
</dbReference>
<protein>
    <submittedName>
        <fullName evidence="3">Beta-lactamase</fullName>
    </submittedName>
</protein>
<organism evidence="3 4">
    <name type="scientific">Dokdonella koreensis DS-123</name>
    <dbReference type="NCBI Taxonomy" id="1300342"/>
    <lineage>
        <taxon>Bacteria</taxon>
        <taxon>Pseudomonadati</taxon>
        <taxon>Pseudomonadota</taxon>
        <taxon>Gammaproteobacteria</taxon>
        <taxon>Lysobacterales</taxon>
        <taxon>Rhodanobacteraceae</taxon>
        <taxon>Dokdonella</taxon>
    </lineage>
</organism>
<reference evidence="3 4" key="1">
    <citation type="submission" date="2016-04" db="EMBL/GenBank/DDBJ databases">
        <title>Complete genome sequence of Dokdonella koreensis DS-123T.</title>
        <authorList>
            <person name="Kim J.F."/>
            <person name="Lee H."/>
            <person name="Kwak M.-J."/>
        </authorList>
    </citation>
    <scope>NUCLEOTIDE SEQUENCE [LARGE SCALE GENOMIC DNA]</scope>
    <source>
        <strain evidence="3 4">DS-123</strain>
    </source>
</reference>
<keyword evidence="1" id="KW-0732">Signal</keyword>
<feature type="domain" description="Beta-lactamase-related" evidence="2">
    <location>
        <begin position="34"/>
        <end position="355"/>
    </location>
</feature>
<dbReference type="PANTHER" id="PTHR46825:SF9">
    <property type="entry name" value="BETA-LACTAMASE-RELATED DOMAIN-CONTAINING PROTEIN"/>
    <property type="match status" value="1"/>
</dbReference>
<dbReference type="InterPro" id="IPR050491">
    <property type="entry name" value="AmpC-like"/>
</dbReference>
<gene>
    <name evidence="3" type="ORF">I596_349</name>
</gene>
<feature type="chain" id="PRO_5007886747" evidence="1">
    <location>
        <begin position="22"/>
        <end position="498"/>
    </location>
</feature>
<dbReference type="Proteomes" id="UP000076830">
    <property type="component" value="Chromosome"/>
</dbReference>
<evidence type="ECO:0000259" key="2">
    <source>
        <dbReference type="Pfam" id="PF00144"/>
    </source>
</evidence>
<sequence>MNVLTATALVVLAALSSPALGAAAPDFSPLAGLVRQTQEATGYPFGTAVAVVKDGAIVYEGYFGYADIAARTPVTRDTVFYIASATKPFFALNALLKEEAGQLDMRRSLQQLFPDIRFAGIDAQAVTVRDLLIHASGVDNPSLVWATAFSGVHDAGSRRALVAASELDAEAAHGTFKYTNVGYNILSVWMDQRLAMRWQDQLDRAVFRPLAMEHTTASISKAQAAGWPMARPYSFASVQPREPLYLTKSDDTMHAAGGLVSTAPDLARFLMAQLGPAEGGALAKTAVERSHVPQIALASKYLDFPRSGYAWGWYTGTYKGKTMLHHFGGFAGFHAHLSFMPEQDVALVVLNNDDVLGAQLTNLIADYVYGVLLREPGIEATATRRFGELPAKAAEARTAATRQRGVIQARAWNLSQPRARYAGTYRHDRLGDMTVQVDADQHMVVRWGRLVAAATGAEQPEHVRVELVPNAGEFLVFAVANGEVQAVALENIVFKKVH</sequence>